<dbReference type="PANTHER" id="PTHR33607">
    <property type="entry name" value="ENDONUCLEASE-1"/>
    <property type="match status" value="1"/>
</dbReference>
<dbReference type="EMBL" id="JACBJI010000001">
    <property type="protein sequence ID" value="NYA69883.1"/>
    <property type="molecule type" value="Genomic_DNA"/>
</dbReference>
<evidence type="ECO:0000256" key="4">
    <source>
        <dbReference type="ARBA" id="ARBA00022801"/>
    </source>
</evidence>
<feature type="region of interest" description="Disordered" evidence="5">
    <location>
        <begin position="452"/>
        <end position="481"/>
    </location>
</feature>
<organism evidence="8 9">
    <name type="scientific">Flavobacterium agri</name>
    <dbReference type="NCBI Taxonomy" id="2743471"/>
    <lineage>
        <taxon>Bacteria</taxon>
        <taxon>Pseudomonadati</taxon>
        <taxon>Bacteroidota</taxon>
        <taxon>Flavobacteriia</taxon>
        <taxon>Flavobacteriales</taxon>
        <taxon>Flavobacteriaceae</taxon>
        <taxon>Flavobacterium</taxon>
    </lineage>
</organism>
<keyword evidence="9" id="KW-1185">Reference proteome</keyword>
<feature type="chain" id="PRO_5031157152" evidence="6">
    <location>
        <begin position="20"/>
        <end position="655"/>
    </location>
</feature>
<evidence type="ECO:0000256" key="3">
    <source>
        <dbReference type="ARBA" id="ARBA00022729"/>
    </source>
</evidence>
<keyword evidence="4" id="KW-0378">Hydrolase</keyword>
<gene>
    <name evidence="8" type="ORF">HZF10_03050</name>
</gene>
<keyword evidence="8" id="KW-0255">Endonuclease</keyword>
<dbReference type="Proteomes" id="UP000535020">
    <property type="component" value="Unassembled WGS sequence"/>
</dbReference>
<evidence type="ECO:0000313" key="9">
    <source>
        <dbReference type="Proteomes" id="UP000535020"/>
    </source>
</evidence>
<evidence type="ECO:0000256" key="5">
    <source>
        <dbReference type="SAM" id="MobiDB-lite"/>
    </source>
</evidence>
<dbReference type="Pfam" id="PF04231">
    <property type="entry name" value="Endonuclease_1"/>
    <property type="match status" value="2"/>
</dbReference>
<evidence type="ECO:0000256" key="1">
    <source>
        <dbReference type="ARBA" id="ARBA00006429"/>
    </source>
</evidence>
<name>A0A7Y8Y0Z8_9FLAO</name>
<feature type="signal peptide" evidence="6">
    <location>
        <begin position="1"/>
        <end position="19"/>
    </location>
</feature>
<dbReference type="InterPro" id="IPR038081">
    <property type="entry name" value="CalX-like_sf"/>
</dbReference>
<dbReference type="InterPro" id="IPR007346">
    <property type="entry name" value="Endonuclease-I"/>
</dbReference>
<dbReference type="NCBIfam" id="TIGR04183">
    <property type="entry name" value="Por_Secre_tail"/>
    <property type="match status" value="1"/>
</dbReference>
<keyword evidence="2" id="KW-0540">Nuclease</keyword>
<dbReference type="AlphaFoldDB" id="A0A7Y8Y0Z8"/>
<dbReference type="PANTHER" id="PTHR33607:SF2">
    <property type="entry name" value="ENDONUCLEASE-1"/>
    <property type="match status" value="1"/>
</dbReference>
<evidence type="ECO:0000259" key="7">
    <source>
        <dbReference type="Pfam" id="PF18962"/>
    </source>
</evidence>
<comment type="caution">
    <text evidence="8">The sequence shown here is derived from an EMBL/GenBank/DDBJ whole genome shotgun (WGS) entry which is preliminary data.</text>
</comment>
<dbReference type="SUPFAM" id="SSF54060">
    <property type="entry name" value="His-Me finger endonucleases"/>
    <property type="match status" value="1"/>
</dbReference>
<evidence type="ECO:0000256" key="2">
    <source>
        <dbReference type="ARBA" id="ARBA00022722"/>
    </source>
</evidence>
<dbReference type="SUPFAM" id="SSF141072">
    <property type="entry name" value="CalX-like"/>
    <property type="match status" value="1"/>
</dbReference>
<accession>A0A7Y8Y0Z8</accession>
<protein>
    <submittedName>
        <fullName evidence="8">Endonuclease</fullName>
    </submittedName>
</protein>
<dbReference type="InterPro" id="IPR026444">
    <property type="entry name" value="Secre_tail"/>
</dbReference>
<feature type="region of interest" description="Disordered" evidence="5">
    <location>
        <begin position="170"/>
        <end position="195"/>
    </location>
</feature>
<sequence length="655" mass="71371">MIKITLRLLLITLCFTANSQVVINELDTDTPSTDDKEFIELKSTVPNFALDGYVLVFFNGSTASSTANKSYFTIDLDGLVTDVNGLVLIGNELVSPVPERIFANSVIQNGADAIGLYLGNASDFPDQTLATSTNLVSALAYDTSDADATELMALLGLTVQYDENANNLGTTQSVQRKPDGTYETKAPTPGANNDGSGIGFNGITISANATYEISEGSTLTITFTTQNPVSSTLNFTFSLQGSPFSLADFTGNTAVSIPTGSSTFSTTITFVDDNLDEGDETFRIKFGTLPTGYNRLNDNIPFIVIDNDFTTATYGTPVNPTYGLVTPQIPAGYYDSLEGKSGNELKQAIQDIIANLAVVHAQNYGDIELMLKQADQNPLNSNQVWLMYVEQGRGKYKFQSTASNIGSWNREHIFPQSRGGFSDGTSDQADGMNVWLPTGPDDILAGHADGHHIRAEDGPENSSRNNRDYGSDYNGPAGNQNSWKGDVSRSLFYMAVRYNGLNLVNGNPTDTAGNQIMGDLAWMLTWNHSDPSDDFEMHHNNVIYQWQANRNPFVDYPDLADYIWGTHTGEPWFANLSNPENQIDAVVLYPNPARDHFSIKGIDSGQAEIFNVSGMKVGEFEIDGNREIAIDFPVGLYLAKITSDYKTATVKLIVR</sequence>
<dbReference type="GO" id="GO:0016787">
    <property type="term" value="F:hydrolase activity"/>
    <property type="evidence" value="ECO:0007669"/>
    <property type="project" value="UniProtKB-KW"/>
</dbReference>
<dbReference type="Pfam" id="PF18962">
    <property type="entry name" value="Por_Secre_tail"/>
    <property type="match status" value="1"/>
</dbReference>
<keyword evidence="3 6" id="KW-0732">Signal</keyword>
<evidence type="ECO:0000256" key="6">
    <source>
        <dbReference type="SAM" id="SignalP"/>
    </source>
</evidence>
<proteinExistence type="inferred from homology"/>
<dbReference type="InterPro" id="IPR044925">
    <property type="entry name" value="His-Me_finger_sf"/>
</dbReference>
<comment type="similarity">
    <text evidence="1">Belongs to the EndA/NucM nuclease family.</text>
</comment>
<dbReference type="Gene3D" id="2.60.40.2030">
    <property type="match status" value="1"/>
</dbReference>
<reference evidence="8 9" key="1">
    <citation type="submission" date="2020-07" db="EMBL/GenBank/DDBJ databases">
        <authorList>
            <person name="Sun Q."/>
        </authorList>
    </citation>
    <scope>NUCLEOTIDE SEQUENCE [LARGE SCALE GENOMIC DNA]</scope>
    <source>
        <strain evidence="8 9">MAH-1</strain>
    </source>
</reference>
<dbReference type="GO" id="GO:0004519">
    <property type="term" value="F:endonuclease activity"/>
    <property type="evidence" value="ECO:0007669"/>
    <property type="project" value="UniProtKB-KW"/>
</dbReference>
<feature type="domain" description="Secretion system C-terminal sorting" evidence="7">
    <location>
        <begin position="588"/>
        <end position="654"/>
    </location>
</feature>
<evidence type="ECO:0000313" key="8">
    <source>
        <dbReference type="EMBL" id="NYA69883.1"/>
    </source>
</evidence>
<dbReference type="RefSeq" id="WP_176004703.1">
    <property type="nucleotide sequence ID" value="NZ_JABWMI010000005.1"/>
</dbReference>